<gene>
    <name evidence="1" type="ORF">PYW08_009455</name>
</gene>
<comment type="caution">
    <text evidence="1">The sequence shown here is derived from an EMBL/GenBank/DDBJ whole genome shotgun (WGS) entry which is preliminary data.</text>
</comment>
<proteinExistence type="predicted"/>
<name>A0ACC2Q9U4_9NEOP</name>
<dbReference type="Proteomes" id="UP001231649">
    <property type="component" value="Chromosome 23"/>
</dbReference>
<evidence type="ECO:0000313" key="1">
    <source>
        <dbReference type="EMBL" id="KAJ8710940.1"/>
    </source>
</evidence>
<keyword evidence="2" id="KW-1185">Reference proteome</keyword>
<accession>A0ACC2Q9U4</accession>
<sequence>MTLKAAPSAGADRVRGYVHQALMVVLINVPTISFGLAMGWVSLASGEAGGEDAARVVGAAATTFGASLLGVPLSARALAAGRKLAVLATSAAFLACWSLKLCGGGWWVVAARACAGLGGAGAWSVAPLLAREMCSERVRGAAVSALVLAHNLGFLLMYLAADAQLPHRTVLWGCWALAAAHCALFLFVPESPPFLAAQGKQDEARAALAWLRGVPRLSSVLDAELQALPPPDDTLLSPLQLTKDLLSEPGRRRAFVLCLVVVVGQEACGVLALLQFAERVFVLARGAEAPGAEAPEAGAPGAGALGSPARHAVLLGAAQLVASVLALYLVEKLGRKRLIVWCGVATGLCLLGGAGAVWGALGGAWAGALLAGAVFADSAGLQPAPYAMLADMFTYQYRGCVVALVGLAAWGGNLVEVVLFPLAARAAGLGAALALGAALSLALAAFAHAALPETRGRTPQQIYDLICPPAPLCDSVKTIQCSEHTVSTKM</sequence>
<protein>
    <submittedName>
        <fullName evidence="1">Uncharacterized protein</fullName>
    </submittedName>
</protein>
<evidence type="ECO:0000313" key="2">
    <source>
        <dbReference type="Proteomes" id="UP001231649"/>
    </source>
</evidence>
<reference evidence="1" key="1">
    <citation type="submission" date="2023-03" db="EMBL/GenBank/DDBJ databases">
        <title>Chromosome-level genomes of two armyworms, Mythimna separata and Mythimna loreyi, provide insights into the biosynthesis and reception of sex pheromones.</title>
        <authorList>
            <person name="Zhao H."/>
        </authorList>
    </citation>
    <scope>NUCLEOTIDE SEQUENCE</scope>
    <source>
        <strain evidence="1">BeijingLab</strain>
    </source>
</reference>
<organism evidence="1 2">
    <name type="scientific">Mythimna loreyi</name>
    <dbReference type="NCBI Taxonomy" id="667449"/>
    <lineage>
        <taxon>Eukaryota</taxon>
        <taxon>Metazoa</taxon>
        <taxon>Ecdysozoa</taxon>
        <taxon>Arthropoda</taxon>
        <taxon>Hexapoda</taxon>
        <taxon>Insecta</taxon>
        <taxon>Pterygota</taxon>
        <taxon>Neoptera</taxon>
        <taxon>Endopterygota</taxon>
        <taxon>Lepidoptera</taxon>
        <taxon>Glossata</taxon>
        <taxon>Ditrysia</taxon>
        <taxon>Noctuoidea</taxon>
        <taxon>Noctuidae</taxon>
        <taxon>Noctuinae</taxon>
        <taxon>Hadenini</taxon>
        <taxon>Mythimna</taxon>
    </lineage>
</organism>
<dbReference type="EMBL" id="CM056799">
    <property type="protein sequence ID" value="KAJ8710940.1"/>
    <property type="molecule type" value="Genomic_DNA"/>
</dbReference>